<accession>F0W3B2</accession>
<protein>
    <submittedName>
        <fullName evidence="2">AlNc14C12G1489 protein</fullName>
    </submittedName>
</protein>
<gene>
    <name evidence="2" type="primary">AlNc14C12G1489</name>
    <name evidence="2" type="ORF">ALNC14_016980</name>
</gene>
<evidence type="ECO:0000256" key="1">
    <source>
        <dbReference type="SAM" id="Coils"/>
    </source>
</evidence>
<sequence>MDLVEEFRNDDTAYSDDLQTAARAGIRLLEENAHLTEEIEDLTNQYKLSIEEIKTLTRLLDEKDNKLQQVTKHIKESIMENQQLLTENRSLKVQVRQDEDRRNALRYIKRSKHILNVKRNVSHRPKNAIKRRACSLSDIKKVSDEILECSLNSPHHANHRTNDSNNDFKKQKKFPHDKIAAIMRPRMGRFGSSQNLYSNYQSLPSSPVWGHGLSLEKDFKDNRIESGDRKTDFERSQTLLTKIEEADKQIQNLRTQLEESEEKVRAFKEEQAENFNLIESLRNTLQMYQQGGTAQNSITLSHDVTEGIEASFSYSLDAVVKNAYCSRRSLGYNSASNQTNNCSVSHTDALNDDSIDCKPQTSHQNASLASFSRSTIRPSCGKCKQNTTPEVNDSEDLIESVSQEECQQVRFLNDQITRLQQLLEHHRLELDQTRNSRTMTEKANKDLSAHIEVLQRIIESIKPCLETGEWVYEEKNDCTSAGIEDTNGDESHDDDTLVSILKFFIDSWTTEQTNRMYLHDWLVNALLDRGKRKPLFLNDLTPEISRGFRCLFVPILRQYYGLDLELRSRKRHVIVTDLRLQTQPSTSSVKTQAQLQKIHRSMFLLDDIECKFKV</sequence>
<evidence type="ECO:0000313" key="2">
    <source>
        <dbReference type="EMBL" id="CCA15555.1"/>
    </source>
</evidence>
<proteinExistence type="predicted"/>
<keyword evidence="1" id="KW-0175">Coiled coil</keyword>
<dbReference type="HOGENOM" id="CLU_025653_0_0_1"/>
<name>F0W3B2_9STRA</name>
<feature type="coiled-coil region" evidence="1">
    <location>
        <begin position="25"/>
        <end position="101"/>
    </location>
</feature>
<dbReference type="AlphaFoldDB" id="F0W3B2"/>
<reference evidence="2" key="1">
    <citation type="journal article" date="2011" name="PLoS Biol.">
        <title>Gene gain and loss during evolution of obligate parasitism in the white rust pathogen of Arabidopsis thaliana.</title>
        <authorList>
            <person name="Kemen E."/>
            <person name="Gardiner A."/>
            <person name="Schultz-Larsen T."/>
            <person name="Kemen A.C."/>
            <person name="Balmuth A.L."/>
            <person name="Robert-Seilaniantz A."/>
            <person name="Bailey K."/>
            <person name="Holub E."/>
            <person name="Studholme D.J."/>
            <person name="Maclean D."/>
            <person name="Jones J.D."/>
        </authorList>
    </citation>
    <scope>NUCLEOTIDE SEQUENCE</scope>
</reference>
<feature type="coiled-coil region" evidence="1">
    <location>
        <begin position="409"/>
        <end position="436"/>
    </location>
</feature>
<feature type="coiled-coil region" evidence="1">
    <location>
        <begin position="236"/>
        <end position="270"/>
    </location>
</feature>
<reference evidence="2" key="2">
    <citation type="submission" date="2011-02" db="EMBL/GenBank/DDBJ databases">
        <authorList>
            <person name="MacLean D."/>
        </authorList>
    </citation>
    <scope>NUCLEOTIDE SEQUENCE</scope>
</reference>
<organism evidence="2">
    <name type="scientific">Albugo laibachii Nc14</name>
    <dbReference type="NCBI Taxonomy" id="890382"/>
    <lineage>
        <taxon>Eukaryota</taxon>
        <taxon>Sar</taxon>
        <taxon>Stramenopiles</taxon>
        <taxon>Oomycota</taxon>
        <taxon>Peronosporomycetes</taxon>
        <taxon>Albuginales</taxon>
        <taxon>Albuginaceae</taxon>
        <taxon>Albugo</taxon>
    </lineage>
</organism>
<dbReference type="EMBL" id="FR824057">
    <property type="protein sequence ID" value="CCA15555.1"/>
    <property type="molecule type" value="Genomic_DNA"/>
</dbReference>
<dbReference type="PANTHER" id="PTHR43941">
    <property type="entry name" value="STRUCTURAL MAINTENANCE OF CHROMOSOMES PROTEIN 2"/>
    <property type="match status" value="1"/>
</dbReference>